<accession>A0AA37SWU1</accession>
<protein>
    <submittedName>
        <fullName evidence="1">Uncharacterized protein</fullName>
    </submittedName>
</protein>
<name>A0AA37SWU1_9BACT</name>
<keyword evidence="2" id="KW-1185">Reference proteome</keyword>
<comment type="caution">
    <text evidence="1">The sequence shown here is derived from an EMBL/GenBank/DDBJ whole genome shotgun (WGS) entry which is preliminary data.</text>
</comment>
<gene>
    <name evidence="1" type="ORF">GCM10007940_39690</name>
</gene>
<reference evidence="1" key="1">
    <citation type="journal article" date="2014" name="Int. J. Syst. Evol. Microbiol.">
        <title>Complete genome sequence of Corynebacterium casei LMG S-19264T (=DSM 44701T), isolated from a smear-ripened cheese.</title>
        <authorList>
            <consortium name="US DOE Joint Genome Institute (JGI-PGF)"/>
            <person name="Walter F."/>
            <person name="Albersmeier A."/>
            <person name="Kalinowski J."/>
            <person name="Ruckert C."/>
        </authorList>
    </citation>
    <scope>NUCLEOTIDE SEQUENCE</scope>
    <source>
        <strain evidence="1">NBRC 108769</strain>
    </source>
</reference>
<sequence length="71" mass="8537">MTRCISKESKRGRQLRSRLWRDQINDRTQKCEQNPAYYYVFIKKGAFKSFECSFFSLKLELFYSIPADPKS</sequence>
<dbReference type="Proteomes" id="UP001156666">
    <property type="component" value="Unassembled WGS sequence"/>
</dbReference>
<proteinExistence type="predicted"/>
<evidence type="ECO:0000313" key="1">
    <source>
        <dbReference type="EMBL" id="GLR19353.1"/>
    </source>
</evidence>
<dbReference type="AlphaFoldDB" id="A0AA37SWU1"/>
<evidence type="ECO:0000313" key="2">
    <source>
        <dbReference type="Proteomes" id="UP001156666"/>
    </source>
</evidence>
<reference evidence="1" key="2">
    <citation type="submission" date="2023-01" db="EMBL/GenBank/DDBJ databases">
        <title>Draft genome sequence of Portibacter lacus strain NBRC 108769.</title>
        <authorList>
            <person name="Sun Q."/>
            <person name="Mori K."/>
        </authorList>
    </citation>
    <scope>NUCLEOTIDE SEQUENCE</scope>
    <source>
        <strain evidence="1">NBRC 108769</strain>
    </source>
</reference>
<organism evidence="1 2">
    <name type="scientific">Portibacter lacus</name>
    <dbReference type="NCBI Taxonomy" id="1099794"/>
    <lineage>
        <taxon>Bacteria</taxon>
        <taxon>Pseudomonadati</taxon>
        <taxon>Bacteroidota</taxon>
        <taxon>Saprospiria</taxon>
        <taxon>Saprospirales</taxon>
        <taxon>Haliscomenobacteraceae</taxon>
        <taxon>Portibacter</taxon>
    </lineage>
</organism>
<dbReference type="EMBL" id="BSOH01000027">
    <property type="protein sequence ID" value="GLR19353.1"/>
    <property type="molecule type" value="Genomic_DNA"/>
</dbReference>